<accession>A0A371DX36</accession>
<reference evidence="3 4" key="1">
    <citation type="journal article" date="2018" name="Biotechnol. Biofuels">
        <title>Integrative visual omics of the white-rot fungus Polyporus brumalis exposes the biotechnological potential of its oxidative enzymes for delignifying raw plant biomass.</title>
        <authorList>
            <person name="Miyauchi S."/>
            <person name="Rancon A."/>
            <person name="Drula E."/>
            <person name="Hage H."/>
            <person name="Chaduli D."/>
            <person name="Favel A."/>
            <person name="Grisel S."/>
            <person name="Henrissat B."/>
            <person name="Herpoel-Gimbert I."/>
            <person name="Ruiz-Duenas F.J."/>
            <person name="Chevret D."/>
            <person name="Hainaut M."/>
            <person name="Lin J."/>
            <person name="Wang M."/>
            <person name="Pangilinan J."/>
            <person name="Lipzen A."/>
            <person name="Lesage-Meessen L."/>
            <person name="Navarro D."/>
            <person name="Riley R."/>
            <person name="Grigoriev I.V."/>
            <person name="Zhou S."/>
            <person name="Raouche S."/>
            <person name="Rosso M.N."/>
        </authorList>
    </citation>
    <scope>NUCLEOTIDE SEQUENCE [LARGE SCALE GENOMIC DNA]</scope>
    <source>
        <strain evidence="3 4">BRFM 1820</strain>
    </source>
</reference>
<feature type="region of interest" description="Disordered" evidence="2">
    <location>
        <begin position="1"/>
        <end position="51"/>
    </location>
</feature>
<dbReference type="Proteomes" id="UP000256964">
    <property type="component" value="Unassembled WGS sequence"/>
</dbReference>
<dbReference type="AlphaFoldDB" id="A0A371DX36"/>
<evidence type="ECO:0000256" key="1">
    <source>
        <dbReference type="SAM" id="Coils"/>
    </source>
</evidence>
<sequence>MDGEWEDVPDTGLIRRGSDLSDASLKPSRRSITPSSPRAVARRRKPAKTVYMAAQSPAVPRRLAQKPRRDQEPGALIDVDREQVRIALKQGAASSVRYFGSVVTDALRLLRRPLGWLLFLYLLSLLLVRLSDTVRTAFSPVCRVPFISSSSLCRPLTFDNDARVPQWADYPRLVEIQNSNFEQLLGDTVGGSALTLEIKKAEMATRDLVTLVKYSELKSKDHLADSLLVFVDDAKTTGKGLQKLTSKINGAVDKIMAINDHALHLIEGAQEQPNSLIRVIWPFGTAKPSRDTVVEAFRYSMDIHAEEMARLILEVEVSNANLDQLEEDLAVLHELCTREKITLTERHDELLSQLWTILGGNRGQRRKFSTNFELLKALGEYRKRAAAHVAAAMQTLQAMSEDIEDLRERVAAPEIVGDQIPIEVHMKSISTGMERLKEQRIRAREREDQLMNKILGIET</sequence>
<proteinExistence type="predicted"/>
<keyword evidence="4" id="KW-1185">Reference proteome</keyword>
<dbReference type="STRING" id="139420.A0A371DX36"/>
<evidence type="ECO:0000313" key="3">
    <source>
        <dbReference type="EMBL" id="RDX57103.1"/>
    </source>
</evidence>
<evidence type="ECO:0000313" key="4">
    <source>
        <dbReference type="Proteomes" id="UP000256964"/>
    </source>
</evidence>
<feature type="compositionally biased region" description="Low complexity" evidence="2">
    <location>
        <begin position="30"/>
        <end position="39"/>
    </location>
</feature>
<dbReference type="EMBL" id="KZ857379">
    <property type="protein sequence ID" value="RDX57103.1"/>
    <property type="molecule type" value="Genomic_DNA"/>
</dbReference>
<protein>
    <submittedName>
        <fullName evidence="3">Uncharacterized protein</fullName>
    </submittedName>
</protein>
<keyword evidence="1" id="KW-0175">Coiled coil</keyword>
<feature type="coiled-coil region" evidence="1">
    <location>
        <begin position="308"/>
        <end position="335"/>
    </location>
</feature>
<gene>
    <name evidence="3" type="ORF">OH76DRAFT_1334526</name>
</gene>
<name>A0A371DX36_9APHY</name>
<evidence type="ECO:0000256" key="2">
    <source>
        <dbReference type="SAM" id="MobiDB-lite"/>
    </source>
</evidence>
<dbReference type="OrthoDB" id="4179406at2759"/>
<organism evidence="3 4">
    <name type="scientific">Lentinus brumalis</name>
    <dbReference type="NCBI Taxonomy" id="2498619"/>
    <lineage>
        <taxon>Eukaryota</taxon>
        <taxon>Fungi</taxon>
        <taxon>Dikarya</taxon>
        <taxon>Basidiomycota</taxon>
        <taxon>Agaricomycotina</taxon>
        <taxon>Agaricomycetes</taxon>
        <taxon>Polyporales</taxon>
        <taxon>Polyporaceae</taxon>
        <taxon>Lentinus</taxon>
    </lineage>
</organism>